<proteinExistence type="predicted"/>
<accession>M5TUY4</accession>
<comment type="caution">
    <text evidence="1">The sequence shown here is derived from an EMBL/GenBank/DDBJ whole genome shotgun (WGS) entry which is preliminary data.</text>
</comment>
<gene>
    <name evidence="1" type="ORF">RSSM_05714</name>
</gene>
<name>M5TUY4_9BACT</name>
<reference evidence="1 2" key="1">
    <citation type="journal article" date="2013" name="Mar. Genomics">
        <title>Expression of sulfatases in Rhodopirellula baltica and the diversity of sulfatases in the genus Rhodopirellula.</title>
        <authorList>
            <person name="Wegner C.E."/>
            <person name="Richter-Heitmann T."/>
            <person name="Klindworth A."/>
            <person name="Klockow C."/>
            <person name="Richter M."/>
            <person name="Achstetter T."/>
            <person name="Glockner F.O."/>
            <person name="Harder J."/>
        </authorList>
    </citation>
    <scope>NUCLEOTIDE SEQUENCE [LARGE SCALE GENOMIC DNA]</scope>
    <source>
        <strain evidence="1 2">SM41</strain>
    </source>
</reference>
<dbReference type="AlphaFoldDB" id="M5TUY4"/>
<organism evidence="1 2">
    <name type="scientific">Rhodopirellula sallentina SM41</name>
    <dbReference type="NCBI Taxonomy" id="1263870"/>
    <lineage>
        <taxon>Bacteria</taxon>
        <taxon>Pseudomonadati</taxon>
        <taxon>Planctomycetota</taxon>
        <taxon>Planctomycetia</taxon>
        <taxon>Pirellulales</taxon>
        <taxon>Pirellulaceae</taxon>
        <taxon>Rhodopirellula</taxon>
    </lineage>
</organism>
<evidence type="ECO:0000313" key="2">
    <source>
        <dbReference type="Proteomes" id="UP000011885"/>
    </source>
</evidence>
<evidence type="ECO:0000313" key="1">
    <source>
        <dbReference type="EMBL" id="EMI52849.1"/>
    </source>
</evidence>
<dbReference type="EMBL" id="ANOH01000401">
    <property type="protein sequence ID" value="EMI52849.1"/>
    <property type="molecule type" value="Genomic_DNA"/>
</dbReference>
<protein>
    <submittedName>
        <fullName evidence="1">Uncharacterized protein</fullName>
    </submittedName>
</protein>
<sequence>MQLEMFETDVIRTEVAFGSKSRFGVVAGGVHRGRVARMLVLATVLAGAR</sequence>
<dbReference type="Proteomes" id="UP000011885">
    <property type="component" value="Unassembled WGS sequence"/>
</dbReference>
<keyword evidence="2" id="KW-1185">Reference proteome</keyword>